<evidence type="ECO:0000259" key="1">
    <source>
        <dbReference type="Pfam" id="PF00535"/>
    </source>
</evidence>
<gene>
    <name evidence="2" type="ORF">HH214_17955</name>
</gene>
<feature type="domain" description="Glycosyltransferase 2-like" evidence="1">
    <location>
        <begin position="4"/>
        <end position="168"/>
    </location>
</feature>
<dbReference type="PANTHER" id="PTHR43179:SF7">
    <property type="entry name" value="RHAMNOSYLTRANSFERASE WBBL"/>
    <property type="match status" value="1"/>
</dbReference>
<dbReference type="RefSeq" id="WP_169609966.1">
    <property type="nucleotide sequence ID" value="NZ_CP051682.1"/>
</dbReference>
<name>A0A7L5E3C9_9SPHI</name>
<dbReference type="Pfam" id="PF00535">
    <property type="entry name" value="Glycos_transf_2"/>
    <property type="match status" value="1"/>
</dbReference>
<proteinExistence type="predicted"/>
<evidence type="ECO:0000313" key="2">
    <source>
        <dbReference type="EMBL" id="QJD97625.1"/>
    </source>
</evidence>
<dbReference type="KEGG" id="mrob:HH214_17955"/>
<dbReference type="Proteomes" id="UP000503278">
    <property type="component" value="Chromosome"/>
</dbReference>
<dbReference type="PANTHER" id="PTHR43179">
    <property type="entry name" value="RHAMNOSYLTRANSFERASE WBBL"/>
    <property type="match status" value="1"/>
</dbReference>
<dbReference type="InterPro" id="IPR001173">
    <property type="entry name" value="Glyco_trans_2-like"/>
</dbReference>
<dbReference type="SUPFAM" id="SSF53448">
    <property type="entry name" value="Nucleotide-diphospho-sugar transferases"/>
    <property type="match status" value="1"/>
</dbReference>
<keyword evidence="2" id="KW-0808">Transferase</keyword>
<dbReference type="GO" id="GO:0016740">
    <property type="term" value="F:transferase activity"/>
    <property type="evidence" value="ECO:0007669"/>
    <property type="project" value="UniProtKB-KW"/>
</dbReference>
<evidence type="ECO:0000313" key="3">
    <source>
        <dbReference type="Proteomes" id="UP000503278"/>
    </source>
</evidence>
<dbReference type="EMBL" id="CP051682">
    <property type="protein sequence ID" value="QJD97625.1"/>
    <property type="molecule type" value="Genomic_DNA"/>
</dbReference>
<accession>A0A7L5E3C9</accession>
<dbReference type="InterPro" id="IPR029044">
    <property type="entry name" value="Nucleotide-diphossugar_trans"/>
</dbReference>
<organism evidence="2 3">
    <name type="scientific">Mucilaginibacter robiniae</name>
    <dbReference type="NCBI Taxonomy" id="2728022"/>
    <lineage>
        <taxon>Bacteria</taxon>
        <taxon>Pseudomonadati</taxon>
        <taxon>Bacteroidota</taxon>
        <taxon>Sphingobacteriia</taxon>
        <taxon>Sphingobacteriales</taxon>
        <taxon>Sphingobacteriaceae</taxon>
        <taxon>Mucilaginibacter</taxon>
    </lineage>
</organism>
<sequence>MKLSVIIVNHNLCKPLRHSLNELQLALQTIDSEIIVADDASDDSSAEMVKNEFPQVTLLRSDKHQGFTKTANQAMAAAQGEYLLLANPDTISNADALHKMLDFMDAHADTGGLTVRMLDAEGNHIMDAQNGMPEAWIHFFKYTGLSRLFPKTRLFSNYYQGGWVEAFESTEVDVICNTYMLLRKSVIAQIGVFDERFPVYGQDIDLSYRIRLAGFKNYYFAKTFIIWQQARQTNKYSWQHIKYFYGAMLIFATKYLFKMPELRLKGLGRGSAALYEFKI</sequence>
<protein>
    <submittedName>
        <fullName evidence="2">Glycosyltransferase family 2 protein</fullName>
    </submittedName>
</protein>
<reference evidence="2 3" key="1">
    <citation type="submission" date="2020-04" db="EMBL/GenBank/DDBJ databases">
        <title>Genome sequencing of novel species.</title>
        <authorList>
            <person name="Heo J."/>
            <person name="Kim S.-J."/>
            <person name="Kim J.-S."/>
            <person name="Hong S.-B."/>
            <person name="Kwon S.-W."/>
        </authorList>
    </citation>
    <scope>NUCLEOTIDE SEQUENCE [LARGE SCALE GENOMIC DNA]</scope>
    <source>
        <strain evidence="2 3">F39-2</strain>
    </source>
</reference>
<keyword evidence="3" id="KW-1185">Reference proteome</keyword>
<dbReference type="Gene3D" id="3.90.550.10">
    <property type="entry name" value="Spore Coat Polysaccharide Biosynthesis Protein SpsA, Chain A"/>
    <property type="match status" value="1"/>
</dbReference>
<dbReference type="AlphaFoldDB" id="A0A7L5E3C9"/>